<feature type="region of interest" description="Disordered" evidence="1">
    <location>
        <begin position="314"/>
        <end position="367"/>
    </location>
</feature>
<dbReference type="Pfam" id="PF00069">
    <property type="entry name" value="Pkinase"/>
    <property type="match status" value="1"/>
</dbReference>
<accession>A0ABP0GYI6</accession>
<feature type="compositionally biased region" description="Basic and acidic residues" evidence="1">
    <location>
        <begin position="389"/>
        <end position="398"/>
    </location>
</feature>
<evidence type="ECO:0000256" key="1">
    <source>
        <dbReference type="SAM" id="MobiDB-lite"/>
    </source>
</evidence>
<protein>
    <recommendedName>
        <fullName evidence="2">Protein kinase domain-containing protein</fullName>
    </recommendedName>
</protein>
<feature type="compositionally biased region" description="Polar residues" evidence="1">
    <location>
        <begin position="400"/>
        <end position="422"/>
    </location>
</feature>
<gene>
    <name evidence="3" type="ORF">CVLEPA_LOCUS30123</name>
</gene>
<sequence>MNDGCFEKIYYCNIKAEHSMENFILYEEIGRGTNSIVYKGRRKGTIKFLTILCIEKEERAAITNWVRLVHEIEHENIVKFYEWYETSNHLWMVVELCTGGTLEEVLNFDKYLPEETVCNFGKDILSGLHYLHKHGIVFADLSLRKVLLDGPGNLKLTNFCTSRLVDENLKEIYMQATPEEIKDEIKYNDLKGLLEYQAPEVLKGGEPSMQSDIWALGVLLYHLYTGSLPFECQNAAQLMQQLLKSSYDTADIRNKIGLHYRQVNNGLSPAKPSDDFIDLLHQIFQKNPEKRPTAEELLQHPFWKDLMKLNTQVKPSLKNKPVRSNLNETSGGGDTRRVSAKSRSTKSAVKRVGSGDGTPRHKAPESVNVLDSTFTLSSRPHTASFCARQPDEMNDRKVTSRPTTPSSLLQTHSISKSQSEISNKSYVRNQSVVVSPHKSDDLKSSIYTEIPEELEQPTIQPLQDVAELIYHDSDLELCIIQDNPQVKKVEPFKWDPKSLPFQALLSVDRVTSEEMYSHLKQVLQALLQPSSTSQLRSKSNVMSYLGQLCTSSCAVANFIINSQILSQLASLLKSCIQQSPDISSKAARVIGIAASCATELEICTRICDTFTTLTEALRENFRNVRAKLSLVPAIGQLLYLVSEQEEGGANNLTADEQRPPSQQRTNWCIPHVTYSLLTRCLREGEDAIVQHYVCKTIEAVTTTNSQHGKRFVTASSQGSSGNVSSHNDIVGPQLWTVSCRATNENLKHASLSAMCRLNRLTGTGSVLQTVIDRIGLPTVLSTLTRASFKCQQALVTSLIETLYSAPKGQATRLAHGKDLVPSLMRLLDSPSAMVRAKVILALFLLLKRDSSLLTIACNNRLVMYIERESRKILPSTPFRQNVSMPSNTEYIQSCLNLLIQHVARQTPSIAASCITILDETIVRKHPSSNQVKQLRQILPTCLILQHFVTSQVFRSQVVASDFIIQLGLLLSHAILFLKKSPQSSAITSSVGEEIIRKFVDTVLAIVECLSQHPLVLTQHADSSMNSLVPHLIMLLGVYGNTDSQAICVKLLSDVLGTLLHFRAINIEQSIPESPLQTPPSRGSSLSSRHSRFRPRPDIPDEYGIQEIITINLIPEFQSFLTARNPLPTHGIRLLGILLEHWPSLTTSLFSHGLVPVLLSLFEKLQLSSQSYAAGLIMVLSYFIQTDNENIAKKMYENGLIDYVSSYLIKVHGQYGTIQGGLADDNLNIDAESLSEELGQMLGLLKSMLDRVTIYVKQALQVGCSQEYLFAGEISVLAGNRSLIGLGILR</sequence>
<comment type="caution">
    <text evidence="3">The sequence shown here is derived from an EMBL/GenBank/DDBJ whole genome shotgun (WGS) entry which is preliminary data.</text>
</comment>
<dbReference type="Gene3D" id="1.25.10.10">
    <property type="entry name" value="Leucine-rich Repeat Variant"/>
    <property type="match status" value="1"/>
</dbReference>
<dbReference type="Gene3D" id="1.10.510.10">
    <property type="entry name" value="Transferase(Phosphotransferase) domain 1"/>
    <property type="match status" value="1"/>
</dbReference>
<proteinExistence type="predicted"/>
<dbReference type="InterPro" id="IPR011009">
    <property type="entry name" value="Kinase-like_dom_sf"/>
</dbReference>
<feature type="region of interest" description="Disordered" evidence="1">
    <location>
        <begin position="381"/>
        <end position="422"/>
    </location>
</feature>
<dbReference type="PANTHER" id="PTHR46240">
    <property type="entry name" value="SER/THR PROTEIN KINASE ULK4"/>
    <property type="match status" value="1"/>
</dbReference>
<dbReference type="SUPFAM" id="SSF48371">
    <property type="entry name" value="ARM repeat"/>
    <property type="match status" value="1"/>
</dbReference>
<dbReference type="Proteomes" id="UP001642483">
    <property type="component" value="Unassembled WGS sequence"/>
</dbReference>
<dbReference type="InterPro" id="IPR011989">
    <property type="entry name" value="ARM-like"/>
</dbReference>
<feature type="domain" description="Protein kinase" evidence="2">
    <location>
        <begin position="23"/>
        <end position="303"/>
    </location>
</feature>
<feature type="region of interest" description="Disordered" evidence="1">
    <location>
        <begin position="1072"/>
        <end position="1097"/>
    </location>
</feature>
<keyword evidence="4" id="KW-1185">Reference proteome</keyword>
<feature type="compositionally biased region" description="Low complexity" evidence="1">
    <location>
        <begin position="1078"/>
        <end position="1087"/>
    </location>
</feature>
<dbReference type="EMBL" id="CAWYQH010000163">
    <property type="protein sequence ID" value="CAK8696806.1"/>
    <property type="molecule type" value="Genomic_DNA"/>
</dbReference>
<reference evidence="3 4" key="1">
    <citation type="submission" date="2024-02" db="EMBL/GenBank/DDBJ databases">
        <authorList>
            <person name="Daric V."/>
            <person name="Darras S."/>
        </authorList>
    </citation>
    <scope>NUCLEOTIDE SEQUENCE [LARGE SCALE GENOMIC DNA]</scope>
</reference>
<dbReference type="PANTHER" id="PTHR46240:SF1">
    <property type="entry name" value="SERINE_THREONINE-PROTEIN KINASE ULK4"/>
    <property type="match status" value="1"/>
</dbReference>
<dbReference type="SUPFAM" id="SSF56112">
    <property type="entry name" value="Protein kinase-like (PK-like)"/>
    <property type="match status" value="1"/>
</dbReference>
<dbReference type="Pfam" id="PF23606">
    <property type="entry name" value="HEAT_ULK4"/>
    <property type="match status" value="1"/>
</dbReference>
<dbReference type="InterPro" id="IPR016024">
    <property type="entry name" value="ARM-type_fold"/>
</dbReference>
<dbReference type="InterPro" id="IPR045906">
    <property type="entry name" value="ULK4"/>
</dbReference>
<evidence type="ECO:0000313" key="3">
    <source>
        <dbReference type="EMBL" id="CAK8696806.1"/>
    </source>
</evidence>
<dbReference type="PROSITE" id="PS50011">
    <property type="entry name" value="PROTEIN_KINASE_DOM"/>
    <property type="match status" value="1"/>
</dbReference>
<organism evidence="3 4">
    <name type="scientific">Clavelina lepadiformis</name>
    <name type="common">Light-bulb sea squirt</name>
    <name type="synonym">Ascidia lepadiformis</name>
    <dbReference type="NCBI Taxonomy" id="159417"/>
    <lineage>
        <taxon>Eukaryota</taxon>
        <taxon>Metazoa</taxon>
        <taxon>Chordata</taxon>
        <taxon>Tunicata</taxon>
        <taxon>Ascidiacea</taxon>
        <taxon>Aplousobranchia</taxon>
        <taxon>Clavelinidae</taxon>
        <taxon>Clavelina</taxon>
    </lineage>
</organism>
<name>A0ABP0GYI6_CLALP</name>
<dbReference type="InterPro" id="IPR056981">
    <property type="entry name" value="HEAT_ULK4_RUNKEL"/>
</dbReference>
<dbReference type="InterPro" id="IPR000719">
    <property type="entry name" value="Prot_kinase_dom"/>
</dbReference>
<evidence type="ECO:0000313" key="4">
    <source>
        <dbReference type="Proteomes" id="UP001642483"/>
    </source>
</evidence>
<evidence type="ECO:0000259" key="2">
    <source>
        <dbReference type="PROSITE" id="PS50011"/>
    </source>
</evidence>